<dbReference type="EMBL" id="SMFL01000007">
    <property type="protein sequence ID" value="TDE13243.1"/>
    <property type="molecule type" value="Genomic_DNA"/>
</dbReference>
<feature type="transmembrane region" description="Helical" evidence="8">
    <location>
        <begin position="12"/>
        <end position="29"/>
    </location>
</feature>
<dbReference type="GO" id="GO:0009103">
    <property type="term" value="P:lipopolysaccharide biosynthetic process"/>
    <property type="evidence" value="ECO:0007669"/>
    <property type="project" value="UniProtKB-ARBA"/>
</dbReference>
<feature type="transmembrane region" description="Helical" evidence="8">
    <location>
        <begin position="157"/>
        <end position="185"/>
    </location>
</feature>
<keyword evidence="7 8" id="KW-0472">Membrane</keyword>
<dbReference type="Pfam" id="PF13231">
    <property type="entry name" value="PMT_2"/>
    <property type="match status" value="1"/>
</dbReference>
<keyword evidence="5 8" id="KW-0812">Transmembrane</keyword>
<evidence type="ECO:0000256" key="4">
    <source>
        <dbReference type="ARBA" id="ARBA00022679"/>
    </source>
</evidence>
<feature type="transmembrane region" description="Helical" evidence="8">
    <location>
        <begin position="197"/>
        <end position="217"/>
    </location>
</feature>
<keyword evidence="4 10" id="KW-0808">Transferase</keyword>
<dbReference type="InterPro" id="IPR038731">
    <property type="entry name" value="RgtA/B/C-like"/>
</dbReference>
<feature type="transmembrane region" description="Helical" evidence="8">
    <location>
        <begin position="307"/>
        <end position="325"/>
    </location>
</feature>
<keyword evidence="3" id="KW-0328">Glycosyltransferase</keyword>
<feature type="transmembrane region" description="Helical" evidence="8">
    <location>
        <begin position="112"/>
        <end position="137"/>
    </location>
</feature>
<evidence type="ECO:0000256" key="7">
    <source>
        <dbReference type="ARBA" id="ARBA00023136"/>
    </source>
</evidence>
<evidence type="ECO:0000256" key="6">
    <source>
        <dbReference type="ARBA" id="ARBA00022989"/>
    </source>
</evidence>
<accession>A0A4R5DR21</accession>
<dbReference type="GO" id="GO:0005886">
    <property type="term" value="C:plasma membrane"/>
    <property type="evidence" value="ECO:0007669"/>
    <property type="project" value="UniProtKB-SubCell"/>
</dbReference>
<keyword evidence="11" id="KW-1185">Reference proteome</keyword>
<evidence type="ECO:0000313" key="10">
    <source>
        <dbReference type="EMBL" id="TDE13243.1"/>
    </source>
</evidence>
<reference evidence="10 11" key="1">
    <citation type="submission" date="2019-03" db="EMBL/GenBank/DDBJ databases">
        <title>Dyadobacter AR-3-6 sp. nov., isolated from arctic soil.</title>
        <authorList>
            <person name="Chaudhary D.K."/>
        </authorList>
    </citation>
    <scope>NUCLEOTIDE SEQUENCE [LARGE SCALE GENOMIC DNA]</scope>
    <source>
        <strain evidence="10 11">AR-3-6</strain>
    </source>
</reference>
<dbReference type="PANTHER" id="PTHR33908">
    <property type="entry name" value="MANNOSYLTRANSFERASE YKCB-RELATED"/>
    <property type="match status" value="1"/>
</dbReference>
<feature type="domain" description="Glycosyltransferase RgtA/B/C/D-like" evidence="9">
    <location>
        <begin position="51"/>
        <end position="215"/>
    </location>
</feature>
<dbReference type="AlphaFoldDB" id="A0A4R5DR21"/>
<evidence type="ECO:0000256" key="2">
    <source>
        <dbReference type="ARBA" id="ARBA00022475"/>
    </source>
</evidence>
<proteinExistence type="predicted"/>
<organism evidence="10 11">
    <name type="scientific">Dyadobacter psychrotolerans</name>
    <dbReference type="NCBI Taxonomy" id="2541721"/>
    <lineage>
        <taxon>Bacteria</taxon>
        <taxon>Pseudomonadati</taxon>
        <taxon>Bacteroidota</taxon>
        <taxon>Cytophagia</taxon>
        <taxon>Cytophagales</taxon>
        <taxon>Spirosomataceae</taxon>
        <taxon>Dyadobacter</taxon>
    </lineage>
</organism>
<feature type="transmembrane region" description="Helical" evidence="8">
    <location>
        <begin position="282"/>
        <end position="301"/>
    </location>
</feature>
<evidence type="ECO:0000313" key="11">
    <source>
        <dbReference type="Proteomes" id="UP000294850"/>
    </source>
</evidence>
<sequence>MIQTKFPSHSLAQIIVITSLIRIVLAYGLNLGNDEVYYFTYAVQPDWNHFDHPPLVGLFIRLTTLNLNWINDLSMRLPAIFGAAISTWLIAKCTQQIASKRAGTFAAILYNTSIYTSLISGLFILPDSVQLMFWMAALYNMLKMVSAPQKANHNKKIILIGFWIGLAMMSKIHGIFLWFGFFGFIVFHQRSLLKSPFLYLALLITILFVSPILFWNFGNDFITWRFHSERITVQHGINFKSFLVTTIGQIVYSNPIQFAIYMISLAAILRHEKFSSNRYLQLLLWCSVPIIFATTLVSLFRNTLPHWSGPGFLGLMIIAAVYIDYTLNQYSRKTYQFLTAAIFLTSFVCVAGPLLIYFYPGTLSDTASLETGLNDPTLDLHGWDDLLPAFDKLRKEDIANNRMSPNDPLVTHKWFPGGHIYHYVAYPLKMRFIGLGNLNDLHKFQWLNSMYGSIKPGANAYYISPSNNFVDPNQLYGNSFSRIEKAASITQKRSDKTVRYWHVYRLLKANTRLPMGVVIL</sequence>
<evidence type="ECO:0000256" key="3">
    <source>
        <dbReference type="ARBA" id="ARBA00022676"/>
    </source>
</evidence>
<feature type="transmembrane region" description="Helical" evidence="8">
    <location>
        <begin position="250"/>
        <end position="270"/>
    </location>
</feature>
<evidence type="ECO:0000256" key="1">
    <source>
        <dbReference type="ARBA" id="ARBA00004651"/>
    </source>
</evidence>
<dbReference type="RefSeq" id="WP_131959965.1">
    <property type="nucleotide sequence ID" value="NZ_SMFL01000007.1"/>
</dbReference>
<dbReference type="OrthoDB" id="9813729at2"/>
<gene>
    <name evidence="10" type="ORF">E0F88_19525</name>
</gene>
<keyword evidence="2" id="KW-1003">Cell membrane</keyword>
<dbReference type="InterPro" id="IPR050297">
    <property type="entry name" value="LipidA_mod_glycosyltrf_83"/>
</dbReference>
<comment type="subcellular location">
    <subcellularLocation>
        <location evidence="1">Cell membrane</location>
        <topology evidence="1">Multi-pass membrane protein</topology>
    </subcellularLocation>
</comment>
<comment type="caution">
    <text evidence="10">The sequence shown here is derived from an EMBL/GenBank/DDBJ whole genome shotgun (WGS) entry which is preliminary data.</text>
</comment>
<evidence type="ECO:0000259" key="9">
    <source>
        <dbReference type="Pfam" id="PF13231"/>
    </source>
</evidence>
<name>A0A4R5DR21_9BACT</name>
<evidence type="ECO:0000256" key="8">
    <source>
        <dbReference type="SAM" id="Phobius"/>
    </source>
</evidence>
<keyword evidence="6 8" id="KW-1133">Transmembrane helix</keyword>
<protein>
    <submittedName>
        <fullName evidence="10">Glycosyltransferase family 39 protein</fullName>
    </submittedName>
</protein>
<dbReference type="PANTHER" id="PTHR33908:SF11">
    <property type="entry name" value="MEMBRANE PROTEIN"/>
    <property type="match status" value="1"/>
</dbReference>
<evidence type="ECO:0000256" key="5">
    <source>
        <dbReference type="ARBA" id="ARBA00022692"/>
    </source>
</evidence>
<dbReference type="Proteomes" id="UP000294850">
    <property type="component" value="Unassembled WGS sequence"/>
</dbReference>
<dbReference type="GO" id="GO:0016763">
    <property type="term" value="F:pentosyltransferase activity"/>
    <property type="evidence" value="ECO:0007669"/>
    <property type="project" value="TreeGrafter"/>
</dbReference>
<feature type="transmembrane region" description="Helical" evidence="8">
    <location>
        <begin position="337"/>
        <end position="359"/>
    </location>
</feature>